<dbReference type="EMBL" id="AY336008">
    <property type="protein sequence ID" value="AAP94617.1"/>
    <property type="molecule type" value="Genomic_DNA"/>
</dbReference>
<proteinExistence type="predicted"/>
<protein>
    <submittedName>
        <fullName evidence="1">IS66 family element</fullName>
    </submittedName>
</protein>
<dbReference type="AlphaFoldDB" id="Q7WVV8"/>
<organism evidence="1">
    <name type="scientific">Streptococcus pneumoniae</name>
    <dbReference type="NCBI Taxonomy" id="1313"/>
    <lineage>
        <taxon>Bacteria</taxon>
        <taxon>Bacillati</taxon>
        <taxon>Bacillota</taxon>
        <taxon>Bacilli</taxon>
        <taxon>Lactobacillales</taxon>
        <taxon>Streptococcaceae</taxon>
        <taxon>Streptococcus</taxon>
    </lineage>
</organism>
<reference evidence="1" key="1">
    <citation type="submission" date="2003-07" db="EMBL/GenBank/DDBJ databases">
        <title>A new cap5 operon in Streptococcus pneumoniae located between dexB and aliA.</title>
        <authorList>
            <person name="Xie X."/>
            <person name="Fletcher L."/>
            <person name="Farley J."/>
            <person name="Russell D."/>
            <person name="Adegbola R."/>
            <person name="Murphy E."/>
            <person name="Zagursky R.J."/>
        </authorList>
    </citation>
    <scope>NUCLEOTIDE SEQUENCE</scope>
    <source>
        <strain evidence="1">Type 5</strain>
    </source>
</reference>
<accession>Q7WVV8</accession>
<sequence>MRKDKFRPFFFDVQSDENPFFEVFKVPKTKGIALDKCKRVITRYLSFMELLLYTISKVKLLEDILMPQPIVPVEIPQSRRFDSKKRNDILLKIRIGKLEVSFFQSLNLEMIEQLLDKVLLYDNSSI</sequence>
<evidence type="ECO:0000313" key="1">
    <source>
        <dbReference type="EMBL" id="AAP94617.1"/>
    </source>
</evidence>
<name>Q7WVV8_STREE</name>